<dbReference type="Proteomes" id="UP000229901">
    <property type="component" value="Unassembled WGS sequence"/>
</dbReference>
<evidence type="ECO:0000256" key="1">
    <source>
        <dbReference type="ARBA" id="ARBA00022598"/>
    </source>
</evidence>
<evidence type="ECO:0000256" key="3">
    <source>
        <dbReference type="ARBA" id="ARBA00022755"/>
    </source>
</evidence>
<evidence type="ECO:0000256" key="4">
    <source>
        <dbReference type="ARBA" id="ARBA00022840"/>
    </source>
</evidence>
<protein>
    <recommendedName>
        <fullName evidence="6">SAICAR synthetase/ADE2 N-terminal domain-containing protein</fullName>
    </recommendedName>
</protein>
<dbReference type="AlphaFoldDB" id="A0A2H0V3W8"/>
<evidence type="ECO:0000259" key="6">
    <source>
        <dbReference type="Pfam" id="PF01259"/>
    </source>
</evidence>
<organism evidence="7 8">
    <name type="scientific">Candidatus Falkowbacteria bacterium CG10_big_fil_rev_8_21_14_0_10_39_11</name>
    <dbReference type="NCBI Taxonomy" id="1974565"/>
    <lineage>
        <taxon>Bacteria</taxon>
        <taxon>Candidatus Falkowiibacteriota</taxon>
    </lineage>
</organism>
<dbReference type="InterPro" id="IPR028923">
    <property type="entry name" value="SAICAR_synt/ADE2_N"/>
</dbReference>
<dbReference type="GO" id="GO:0006189">
    <property type="term" value="P:'de novo' IMP biosynthetic process"/>
    <property type="evidence" value="ECO:0007669"/>
    <property type="project" value="UniProtKB-UniPathway"/>
</dbReference>
<dbReference type="Gene3D" id="3.30.470.20">
    <property type="entry name" value="ATP-grasp fold, B domain"/>
    <property type="match status" value="1"/>
</dbReference>
<evidence type="ECO:0000256" key="5">
    <source>
        <dbReference type="ARBA" id="ARBA00048475"/>
    </source>
</evidence>
<dbReference type="GO" id="GO:0004639">
    <property type="term" value="F:phosphoribosylaminoimidazolesuccinocarboxamide synthase activity"/>
    <property type="evidence" value="ECO:0007669"/>
    <property type="project" value="UniProtKB-EC"/>
</dbReference>
<dbReference type="Pfam" id="PF01259">
    <property type="entry name" value="SAICAR_synt"/>
    <property type="match status" value="1"/>
</dbReference>
<comment type="caution">
    <text evidence="7">The sequence shown here is derived from an EMBL/GenBank/DDBJ whole genome shotgun (WGS) entry which is preliminary data.</text>
</comment>
<accession>A0A2H0V3W8</accession>
<keyword evidence="4" id="KW-0067">ATP-binding</keyword>
<dbReference type="Gene3D" id="3.30.200.20">
    <property type="entry name" value="Phosphorylase Kinase, domain 1"/>
    <property type="match status" value="1"/>
</dbReference>
<dbReference type="UniPathway" id="UPA00074">
    <property type="reaction ID" value="UER00131"/>
</dbReference>
<evidence type="ECO:0000313" key="7">
    <source>
        <dbReference type="EMBL" id="PIR93787.1"/>
    </source>
</evidence>
<name>A0A2H0V3W8_9BACT</name>
<dbReference type="EMBL" id="PFAP01000035">
    <property type="protein sequence ID" value="PIR93787.1"/>
    <property type="molecule type" value="Genomic_DNA"/>
</dbReference>
<feature type="domain" description="SAICAR synthetase/ADE2 N-terminal" evidence="6">
    <location>
        <begin position="34"/>
        <end position="215"/>
    </location>
</feature>
<dbReference type="SUPFAM" id="SSF56104">
    <property type="entry name" value="SAICAR synthase-like"/>
    <property type="match status" value="1"/>
</dbReference>
<keyword evidence="2" id="KW-0547">Nucleotide-binding</keyword>
<evidence type="ECO:0000313" key="8">
    <source>
        <dbReference type="Proteomes" id="UP000229901"/>
    </source>
</evidence>
<keyword evidence="3" id="KW-0658">Purine biosynthesis</keyword>
<sequence length="233" mass="27146">MTLIKEEKGKKYYKNNSKTELIIFVTSDNDSLRRDFSYYFFRYLEHNGIKTNLLRNDVKYKDNGLITHKYQPINIDISIQNSAVAEYAKKLFSEGTELDTPIVDWYLDNGGKKIRINPELAIELNKYTTNDKLAHNLISNKTEIQQINKLALKINTLLKKFLLAEGWILDQFYFSVGLVNNHLAVVDEISPQFAILSDNRGHLFDQDIFKRKKSRSEMVTQYKQLIAALKTKI</sequence>
<comment type="catalytic activity">
    <reaction evidence="5">
        <text>5-amino-1-(5-phospho-D-ribosyl)imidazole-4-carboxylate + L-aspartate + ATP = (2S)-2-[5-amino-1-(5-phospho-beta-D-ribosyl)imidazole-4-carboxamido]succinate + ADP + phosphate + 2 H(+)</text>
        <dbReference type="Rhea" id="RHEA:22628"/>
        <dbReference type="ChEBI" id="CHEBI:15378"/>
        <dbReference type="ChEBI" id="CHEBI:29991"/>
        <dbReference type="ChEBI" id="CHEBI:30616"/>
        <dbReference type="ChEBI" id="CHEBI:43474"/>
        <dbReference type="ChEBI" id="CHEBI:58443"/>
        <dbReference type="ChEBI" id="CHEBI:77657"/>
        <dbReference type="ChEBI" id="CHEBI:456216"/>
        <dbReference type="EC" id="6.3.2.6"/>
    </reaction>
</comment>
<gene>
    <name evidence="7" type="ORF">COT97_04490</name>
</gene>
<reference evidence="8" key="1">
    <citation type="submission" date="2017-09" db="EMBL/GenBank/DDBJ databases">
        <title>Depth-based differentiation of microbial function through sediment-hosted aquifers and enrichment of novel symbionts in the deep terrestrial subsurface.</title>
        <authorList>
            <person name="Probst A.J."/>
            <person name="Ladd B."/>
            <person name="Jarett J.K."/>
            <person name="Geller-Mcgrath D.E."/>
            <person name="Sieber C.M.K."/>
            <person name="Emerson J.B."/>
            <person name="Anantharaman K."/>
            <person name="Thomas B.C."/>
            <person name="Malmstrom R."/>
            <person name="Stieglmeier M."/>
            <person name="Klingl A."/>
            <person name="Woyke T."/>
            <person name="Ryan C.M."/>
            <person name="Banfield J.F."/>
        </authorList>
    </citation>
    <scope>NUCLEOTIDE SEQUENCE [LARGE SCALE GENOMIC DNA]</scope>
</reference>
<dbReference type="GO" id="GO:0005524">
    <property type="term" value="F:ATP binding"/>
    <property type="evidence" value="ECO:0007669"/>
    <property type="project" value="UniProtKB-KW"/>
</dbReference>
<evidence type="ECO:0000256" key="2">
    <source>
        <dbReference type="ARBA" id="ARBA00022741"/>
    </source>
</evidence>
<proteinExistence type="predicted"/>
<keyword evidence="1" id="KW-0436">Ligase</keyword>